<dbReference type="InterPro" id="IPR036291">
    <property type="entry name" value="NAD(P)-bd_dom_sf"/>
</dbReference>
<dbReference type="PANTHER" id="PTHR43205">
    <property type="entry name" value="PROSTAGLANDIN REDUCTASE"/>
    <property type="match status" value="1"/>
</dbReference>
<reference evidence="4" key="1">
    <citation type="journal article" date="2019" name="Int. J. Syst. Evol. Microbiol.">
        <title>The Global Catalogue of Microorganisms (GCM) 10K type strain sequencing project: providing services to taxonomists for standard genome sequencing and annotation.</title>
        <authorList>
            <consortium name="The Broad Institute Genomics Platform"/>
            <consortium name="The Broad Institute Genome Sequencing Center for Infectious Disease"/>
            <person name="Wu L."/>
            <person name="Ma J."/>
        </authorList>
    </citation>
    <scope>NUCLEOTIDE SEQUENCE [LARGE SCALE GENOMIC DNA]</scope>
    <source>
        <strain evidence="4">CCUG 54522</strain>
    </source>
</reference>
<gene>
    <name evidence="3" type="ORF">ACFPYL_09095</name>
</gene>
<dbReference type="PANTHER" id="PTHR43205:SF7">
    <property type="entry name" value="PROSTAGLANDIN REDUCTASE 1"/>
    <property type="match status" value="1"/>
</dbReference>
<dbReference type="Gene3D" id="3.90.180.10">
    <property type="entry name" value="Medium-chain alcohol dehydrogenases, catalytic domain"/>
    <property type="match status" value="1"/>
</dbReference>
<dbReference type="EMBL" id="JBHSRJ010000004">
    <property type="protein sequence ID" value="MFC6043229.1"/>
    <property type="molecule type" value="Genomic_DNA"/>
</dbReference>
<protein>
    <submittedName>
        <fullName evidence="3">Zinc-binding dehydrogenase</fullName>
    </submittedName>
</protein>
<dbReference type="RefSeq" id="WP_379153120.1">
    <property type="nucleotide sequence ID" value="NZ_JBHSRJ010000004.1"/>
</dbReference>
<dbReference type="InterPro" id="IPR020843">
    <property type="entry name" value="ER"/>
</dbReference>
<dbReference type="InterPro" id="IPR041694">
    <property type="entry name" value="ADH_N_2"/>
</dbReference>
<sequence length="318" mass="32689">MSEVVVHRLPDGVPTPDDFDVVESTTGALADGQVRIAVRTLSLDPYARSALRLGAVPPGSSVGEVLESRCPEVEAGQRVLAETGWRSETVVDGASVRPVAVPPGVPLSAALGALGLPGLTAYAAHVRHLRPRSGTTVVVGAATGGVGAVAGQLARIAGARVVGVVGSDEKARLATERLGYADVVRRGPGLAADLDRACPERIDAYLHLGDQATLDAVMERLAVGARVSLGGLIDQANGSAPTRLRAGAVMAARAQVHGLVVHDHQDLAPEHAQRVGDLLAAGELVTVEDRYPGLDLAPTAFARLMSGRNTGKVLVDVS</sequence>
<dbReference type="SUPFAM" id="SSF51735">
    <property type="entry name" value="NAD(P)-binding Rossmann-fold domains"/>
    <property type="match status" value="1"/>
</dbReference>
<dbReference type="Proteomes" id="UP001596135">
    <property type="component" value="Unassembled WGS sequence"/>
</dbReference>
<evidence type="ECO:0000313" key="4">
    <source>
        <dbReference type="Proteomes" id="UP001596135"/>
    </source>
</evidence>
<keyword evidence="4" id="KW-1185">Reference proteome</keyword>
<accession>A0ABW1LH74</accession>
<evidence type="ECO:0000313" key="3">
    <source>
        <dbReference type="EMBL" id="MFC6043229.1"/>
    </source>
</evidence>
<name>A0ABW1LH74_9ACTN</name>
<keyword evidence="1" id="KW-0560">Oxidoreductase</keyword>
<dbReference type="InterPro" id="IPR013149">
    <property type="entry name" value="ADH-like_C"/>
</dbReference>
<proteinExistence type="predicted"/>
<dbReference type="InterPro" id="IPR011032">
    <property type="entry name" value="GroES-like_sf"/>
</dbReference>
<dbReference type="InterPro" id="IPR045010">
    <property type="entry name" value="MDR_fam"/>
</dbReference>
<dbReference type="Pfam" id="PF00107">
    <property type="entry name" value="ADH_zinc_N"/>
    <property type="match status" value="1"/>
</dbReference>
<dbReference type="CDD" id="cd05288">
    <property type="entry name" value="PGDH"/>
    <property type="match status" value="1"/>
</dbReference>
<dbReference type="Pfam" id="PF16884">
    <property type="entry name" value="ADH_N_2"/>
    <property type="match status" value="1"/>
</dbReference>
<organism evidence="3 4">
    <name type="scientific">Nocardioides hankookensis</name>
    <dbReference type="NCBI Taxonomy" id="443157"/>
    <lineage>
        <taxon>Bacteria</taxon>
        <taxon>Bacillati</taxon>
        <taxon>Actinomycetota</taxon>
        <taxon>Actinomycetes</taxon>
        <taxon>Propionibacteriales</taxon>
        <taxon>Nocardioidaceae</taxon>
        <taxon>Nocardioides</taxon>
    </lineage>
</organism>
<dbReference type="SUPFAM" id="SSF50129">
    <property type="entry name" value="GroES-like"/>
    <property type="match status" value="1"/>
</dbReference>
<comment type="caution">
    <text evidence="3">The sequence shown here is derived from an EMBL/GenBank/DDBJ whole genome shotgun (WGS) entry which is preliminary data.</text>
</comment>
<evidence type="ECO:0000259" key="2">
    <source>
        <dbReference type="SMART" id="SM00829"/>
    </source>
</evidence>
<dbReference type="SMART" id="SM00829">
    <property type="entry name" value="PKS_ER"/>
    <property type="match status" value="1"/>
</dbReference>
<evidence type="ECO:0000256" key="1">
    <source>
        <dbReference type="ARBA" id="ARBA00023002"/>
    </source>
</evidence>
<dbReference type="Gene3D" id="3.40.50.720">
    <property type="entry name" value="NAD(P)-binding Rossmann-like Domain"/>
    <property type="match status" value="1"/>
</dbReference>
<feature type="domain" description="Enoyl reductase (ER)" evidence="2">
    <location>
        <begin position="14"/>
        <end position="315"/>
    </location>
</feature>